<comment type="caution">
    <text evidence="2">The sequence shown here is derived from an EMBL/GenBank/DDBJ whole genome shotgun (WGS) entry which is preliminary data.</text>
</comment>
<feature type="transmembrane region" description="Helical" evidence="1">
    <location>
        <begin position="25"/>
        <end position="45"/>
    </location>
</feature>
<name>A0A1Y2F5K9_9FUNG</name>
<gene>
    <name evidence="2" type="ORF">LY90DRAFT_500954</name>
</gene>
<keyword evidence="1" id="KW-1133">Transmembrane helix</keyword>
<proteinExistence type="predicted"/>
<sequence length="167" mass="19897">MALLIISLIFSSVSLFRYIRNILLMGKIINVIVNLAVAIIIKISFLTKRKIKQYLYSKLFEKTKKYNHTISFFEKQNDFDNYFTKSPVPCSKRISDSSIDQDKKKDDDYSNKIQNDYTSMQNLFQFRSYYKKVYYKIPDNIFNNSNFMYGSSTPFSGYHYAFKRNFN</sequence>
<dbReference type="Proteomes" id="UP000193920">
    <property type="component" value="Unassembled WGS sequence"/>
</dbReference>
<protein>
    <submittedName>
        <fullName evidence="2">Uncharacterized protein</fullName>
    </submittedName>
</protein>
<keyword evidence="3" id="KW-1185">Reference proteome</keyword>
<organism evidence="2 3">
    <name type="scientific">Neocallimastix californiae</name>
    <dbReference type="NCBI Taxonomy" id="1754190"/>
    <lineage>
        <taxon>Eukaryota</taxon>
        <taxon>Fungi</taxon>
        <taxon>Fungi incertae sedis</taxon>
        <taxon>Chytridiomycota</taxon>
        <taxon>Chytridiomycota incertae sedis</taxon>
        <taxon>Neocallimastigomycetes</taxon>
        <taxon>Neocallimastigales</taxon>
        <taxon>Neocallimastigaceae</taxon>
        <taxon>Neocallimastix</taxon>
    </lineage>
</organism>
<reference evidence="2 3" key="1">
    <citation type="submission" date="2016-08" db="EMBL/GenBank/DDBJ databases">
        <title>A Parts List for Fungal Cellulosomes Revealed by Comparative Genomics.</title>
        <authorList>
            <consortium name="DOE Joint Genome Institute"/>
            <person name="Haitjema C.H."/>
            <person name="Gilmore S.P."/>
            <person name="Henske J.K."/>
            <person name="Solomon K.V."/>
            <person name="De Groot R."/>
            <person name="Kuo A."/>
            <person name="Mondo S.J."/>
            <person name="Salamov A.A."/>
            <person name="Labutti K."/>
            <person name="Zhao Z."/>
            <person name="Chiniquy J."/>
            <person name="Barry K."/>
            <person name="Brewer H.M."/>
            <person name="Purvine S.O."/>
            <person name="Wright A.T."/>
            <person name="Boxma B."/>
            <person name="Van Alen T."/>
            <person name="Hackstein J.H."/>
            <person name="Baker S.E."/>
            <person name="Grigoriev I.V."/>
            <person name="O'Malley M.A."/>
        </authorList>
    </citation>
    <scope>NUCLEOTIDE SEQUENCE [LARGE SCALE GENOMIC DNA]</scope>
    <source>
        <strain evidence="2 3">G1</strain>
    </source>
</reference>
<accession>A0A1Y2F5K9</accession>
<dbReference type="AlphaFoldDB" id="A0A1Y2F5K9"/>
<evidence type="ECO:0000256" key="1">
    <source>
        <dbReference type="SAM" id="Phobius"/>
    </source>
</evidence>
<evidence type="ECO:0000313" key="3">
    <source>
        <dbReference type="Proteomes" id="UP000193920"/>
    </source>
</evidence>
<keyword evidence="1" id="KW-0812">Transmembrane</keyword>
<dbReference type="EMBL" id="MCOG01000016">
    <property type="protein sequence ID" value="ORY78764.1"/>
    <property type="molecule type" value="Genomic_DNA"/>
</dbReference>
<evidence type="ECO:0000313" key="2">
    <source>
        <dbReference type="EMBL" id="ORY78764.1"/>
    </source>
</evidence>
<keyword evidence="1" id="KW-0472">Membrane</keyword>